<feature type="region of interest" description="Disordered" evidence="1">
    <location>
        <begin position="191"/>
        <end position="306"/>
    </location>
</feature>
<feature type="compositionally biased region" description="Low complexity" evidence="1">
    <location>
        <begin position="293"/>
        <end position="306"/>
    </location>
</feature>
<feature type="compositionally biased region" description="Acidic residues" evidence="1">
    <location>
        <begin position="142"/>
        <end position="162"/>
    </location>
</feature>
<sequence length="382" mass="41930">MYFRRGKIVPGAPLWVHLVMMMVQGRRTMTIISSHATELLQTQLWPLMILFPLKMISIGFPPLPLLGQHLLHRHRQRYPLTCLENPHLKLPRLLTLLSEATPQEAEVDSEAKFQRLLASHAELPVAFHPRTPRSARGRFPEEVGDDDDDERFGGDFSDEDDGLLGGPSAEGSVTDDFRWMSASPAGVGMDVDMQNSYSSPSAMSSAMMSGTSTPHATAPHSSGSTSNNGGSQNGSHAWRDTPPAGMTSGRASKRKYTLDDRFEPYSHPSKRRAVSPSVANSSHHHHGYHFHHNNNSSTSSPISIPSHISHSHSLNILPRSPVGLPIAPFQPGSGPSSRSVHSSPILRPVHRLPGREREREERERARQVNGAGDGVKKINLGS</sequence>
<evidence type="ECO:0000313" key="3">
    <source>
        <dbReference type="Proteomes" id="UP000886523"/>
    </source>
</evidence>
<dbReference type="OrthoDB" id="5396103at2759"/>
<feature type="compositionally biased region" description="Low complexity" evidence="1">
    <location>
        <begin position="221"/>
        <end position="235"/>
    </location>
</feature>
<evidence type="ECO:0000256" key="1">
    <source>
        <dbReference type="SAM" id="MobiDB-lite"/>
    </source>
</evidence>
<name>A0A9P6B4X4_9AGAM</name>
<dbReference type="EMBL" id="MU128931">
    <property type="protein sequence ID" value="KAF9517559.1"/>
    <property type="molecule type" value="Genomic_DNA"/>
</dbReference>
<feature type="region of interest" description="Disordered" evidence="1">
    <location>
        <begin position="127"/>
        <end position="176"/>
    </location>
</feature>
<keyword evidence="3" id="KW-1185">Reference proteome</keyword>
<gene>
    <name evidence="2" type="ORF">BS47DRAFT_508129</name>
</gene>
<feature type="compositionally biased region" description="Low complexity" evidence="1">
    <location>
        <begin position="196"/>
        <end position="214"/>
    </location>
</feature>
<dbReference type="AlphaFoldDB" id="A0A9P6B4X4"/>
<feature type="compositionally biased region" description="Basic and acidic residues" evidence="1">
    <location>
        <begin position="353"/>
        <end position="366"/>
    </location>
</feature>
<accession>A0A9P6B4X4</accession>
<feature type="region of interest" description="Disordered" evidence="1">
    <location>
        <begin position="326"/>
        <end position="382"/>
    </location>
</feature>
<protein>
    <submittedName>
        <fullName evidence="2">Uncharacterized protein</fullName>
    </submittedName>
</protein>
<organism evidence="2 3">
    <name type="scientific">Hydnum rufescens UP504</name>
    <dbReference type="NCBI Taxonomy" id="1448309"/>
    <lineage>
        <taxon>Eukaryota</taxon>
        <taxon>Fungi</taxon>
        <taxon>Dikarya</taxon>
        <taxon>Basidiomycota</taxon>
        <taxon>Agaricomycotina</taxon>
        <taxon>Agaricomycetes</taxon>
        <taxon>Cantharellales</taxon>
        <taxon>Hydnaceae</taxon>
        <taxon>Hydnum</taxon>
    </lineage>
</organism>
<feature type="compositionally biased region" description="Low complexity" evidence="1">
    <location>
        <begin position="331"/>
        <end position="344"/>
    </location>
</feature>
<evidence type="ECO:0000313" key="2">
    <source>
        <dbReference type="EMBL" id="KAF9517559.1"/>
    </source>
</evidence>
<comment type="caution">
    <text evidence="2">The sequence shown here is derived from an EMBL/GenBank/DDBJ whole genome shotgun (WGS) entry which is preliminary data.</text>
</comment>
<reference evidence="2" key="1">
    <citation type="journal article" date="2020" name="Nat. Commun.">
        <title>Large-scale genome sequencing of mycorrhizal fungi provides insights into the early evolution of symbiotic traits.</title>
        <authorList>
            <person name="Miyauchi S."/>
            <person name="Kiss E."/>
            <person name="Kuo A."/>
            <person name="Drula E."/>
            <person name="Kohler A."/>
            <person name="Sanchez-Garcia M."/>
            <person name="Morin E."/>
            <person name="Andreopoulos B."/>
            <person name="Barry K.W."/>
            <person name="Bonito G."/>
            <person name="Buee M."/>
            <person name="Carver A."/>
            <person name="Chen C."/>
            <person name="Cichocki N."/>
            <person name="Clum A."/>
            <person name="Culley D."/>
            <person name="Crous P.W."/>
            <person name="Fauchery L."/>
            <person name="Girlanda M."/>
            <person name="Hayes R.D."/>
            <person name="Keri Z."/>
            <person name="LaButti K."/>
            <person name="Lipzen A."/>
            <person name="Lombard V."/>
            <person name="Magnuson J."/>
            <person name="Maillard F."/>
            <person name="Murat C."/>
            <person name="Nolan M."/>
            <person name="Ohm R.A."/>
            <person name="Pangilinan J."/>
            <person name="Pereira M.F."/>
            <person name="Perotto S."/>
            <person name="Peter M."/>
            <person name="Pfister S."/>
            <person name="Riley R."/>
            <person name="Sitrit Y."/>
            <person name="Stielow J.B."/>
            <person name="Szollosi G."/>
            <person name="Zifcakova L."/>
            <person name="Stursova M."/>
            <person name="Spatafora J.W."/>
            <person name="Tedersoo L."/>
            <person name="Vaario L.M."/>
            <person name="Yamada A."/>
            <person name="Yan M."/>
            <person name="Wang P."/>
            <person name="Xu J."/>
            <person name="Bruns T."/>
            <person name="Baldrian P."/>
            <person name="Vilgalys R."/>
            <person name="Dunand C."/>
            <person name="Henrissat B."/>
            <person name="Grigoriev I.V."/>
            <person name="Hibbett D."/>
            <person name="Nagy L.G."/>
            <person name="Martin F.M."/>
        </authorList>
    </citation>
    <scope>NUCLEOTIDE SEQUENCE</scope>
    <source>
        <strain evidence="2">UP504</strain>
    </source>
</reference>
<proteinExistence type="predicted"/>
<dbReference type="Proteomes" id="UP000886523">
    <property type="component" value="Unassembled WGS sequence"/>
</dbReference>
<feature type="compositionally biased region" description="Basic residues" evidence="1">
    <location>
        <begin position="282"/>
        <end position="292"/>
    </location>
</feature>